<comment type="caution">
    <text evidence="2">The sequence shown here is derived from an EMBL/GenBank/DDBJ whole genome shotgun (WGS) entry which is preliminary data.</text>
</comment>
<evidence type="ECO:0000313" key="2">
    <source>
        <dbReference type="EMBL" id="KAJ8441758.1"/>
    </source>
</evidence>
<keyword evidence="1" id="KW-0812">Transmembrane</keyword>
<sequence>MDETLGNERAPLQHGQKYGYEPYYQHSSSFLNVIPSSTLTSILVRKVRVKQGNKRINVIKDYENYFNATVLEKLNTECRINLPISRLLNLYDLIEWTKRILTHFEEPFKQAGIFGVIGVSQFAYHFDTNIWRAFCELWDPLINTLHHSAGQVGISLYDLERIGGLPTLGVTYEEFLPLNKDLTDHNKYPATVIELLLIHTELCKFHNVGHIYYDLWLDHFYREYLVYFAYGKQTDFQKGKVEAKKRSPLRILRQERMTNLNVTAEGALAAFLAFWLSRFVLSHGKEVIRPETFVMATSVGQRNYFLVYIIIVQIADVLVTFQLLDGRYLSLRASSYHEDSHNGRDVIDMGLPNEDFKFLLSIRSSVLPHPDAILNAIIPMPDTSNDLVETMPIQSISSSLASLFCNLKEDGIQESILKEVEAIIGIISNHGSTRDLLASRSRVSQSLSALRSMTDIYKLSTIEICCLLSKVDEIFGVVKTAAKIKELVDVDRVKAFCSSEIAHIEGQLNNLSSEDSKLKVKEQKILREEIRIHTMRQDLTFQQQGLIEAESKLKSSLDLKKAEVKVNVAKVGFSKLQELEKEKNHLKSLISSVISFNNV</sequence>
<protein>
    <recommendedName>
        <fullName evidence="4">Aminotransferase-like plant mobile domain-containing protein</fullName>
    </recommendedName>
</protein>
<organism evidence="2 3">
    <name type="scientific">Carnegiea gigantea</name>
    <dbReference type="NCBI Taxonomy" id="171969"/>
    <lineage>
        <taxon>Eukaryota</taxon>
        <taxon>Viridiplantae</taxon>
        <taxon>Streptophyta</taxon>
        <taxon>Embryophyta</taxon>
        <taxon>Tracheophyta</taxon>
        <taxon>Spermatophyta</taxon>
        <taxon>Magnoliopsida</taxon>
        <taxon>eudicotyledons</taxon>
        <taxon>Gunneridae</taxon>
        <taxon>Pentapetalae</taxon>
        <taxon>Caryophyllales</taxon>
        <taxon>Cactineae</taxon>
        <taxon>Cactaceae</taxon>
        <taxon>Cactoideae</taxon>
        <taxon>Echinocereeae</taxon>
        <taxon>Carnegiea</taxon>
    </lineage>
</organism>
<proteinExistence type="predicted"/>
<accession>A0A9Q1KEA1</accession>
<dbReference type="OrthoDB" id="694455at2759"/>
<reference evidence="2" key="1">
    <citation type="submission" date="2022-04" db="EMBL/GenBank/DDBJ databases">
        <title>Carnegiea gigantea Genome sequencing and assembly v2.</title>
        <authorList>
            <person name="Copetti D."/>
            <person name="Sanderson M.J."/>
            <person name="Burquez A."/>
            <person name="Wojciechowski M.F."/>
        </authorList>
    </citation>
    <scope>NUCLEOTIDE SEQUENCE</scope>
    <source>
        <strain evidence="2">SGP5-SGP5p</strain>
        <tissue evidence="2">Aerial part</tissue>
    </source>
</reference>
<keyword evidence="3" id="KW-1185">Reference proteome</keyword>
<gene>
    <name evidence="2" type="ORF">Cgig2_009187</name>
</gene>
<keyword evidence="1" id="KW-0472">Membrane</keyword>
<dbReference type="EMBL" id="JAKOGI010000155">
    <property type="protein sequence ID" value="KAJ8441758.1"/>
    <property type="molecule type" value="Genomic_DNA"/>
</dbReference>
<name>A0A9Q1KEA1_9CARY</name>
<dbReference type="Proteomes" id="UP001153076">
    <property type="component" value="Unassembled WGS sequence"/>
</dbReference>
<evidence type="ECO:0000256" key="1">
    <source>
        <dbReference type="SAM" id="Phobius"/>
    </source>
</evidence>
<feature type="transmembrane region" description="Helical" evidence="1">
    <location>
        <begin position="305"/>
        <end position="324"/>
    </location>
</feature>
<keyword evidence="1" id="KW-1133">Transmembrane helix</keyword>
<dbReference type="AlphaFoldDB" id="A0A9Q1KEA1"/>
<feature type="transmembrane region" description="Helical" evidence="1">
    <location>
        <begin position="260"/>
        <end position="281"/>
    </location>
</feature>
<evidence type="ECO:0008006" key="4">
    <source>
        <dbReference type="Google" id="ProtNLM"/>
    </source>
</evidence>
<evidence type="ECO:0000313" key="3">
    <source>
        <dbReference type="Proteomes" id="UP001153076"/>
    </source>
</evidence>